<evidence type="ECO:0000256" key="1">
    <source>
        <dbReference type="ARBA" id="ARBA00022741"/>
    </source>
</evidence>
<dbReference type="InterPro" id="IPR014001">
    <property type="entry name" value="Helicase_ATP-bd"/>
</dbReference>
<dbReference type="GO" id="GO:0016787">
    <property type="term" value="F:hydrolase activity"/>
    <property type="evidence" value="ECO:0007669"/>
    <property type="project" value="UniProtKB-KW"/>
</dbReference>
<dbReference type="PANTHER" id="PTHR18934:SF99">
    <property type="entry name" value="ATP-DEPENDENT RNA HELICASE DHX37-RELATED"/>
    <property type="match status" value="1"/>
</dbReference>
<feature type="domain" description="Helicase C-terminal" evidence="6">
    <location>
        <begin position="279"/>
        <end position="453"/>
    </location>
</feature>
<keyword evidence="4" id="KW-0067">ATP-binding</keyword>
<gene>
    <name evidence="7" type="primary">hrpA</name>
    <name evidence="7" type="ORF">ACFFLH_04495</name>
</gene>
<feature type="domain" description="Helicase ATP-binding" evidence="5">
    <location>
        <begin position="85"/>
        <end position="248"/>
    </location>
</feature>
<accession>A0ABV5Z8Q5</accession>
<dbReference type="InterPro" id="IPR003593">
    <property type="entry name" value="AAA+_ATPase"/>
</dbReference>
<dbReference type="SMART" id="SM00487">
    <property type="entry name" value="DEXDc"/>
    <property type="match status" value="1"/>
</dbReference>
<dbReference type="Pfam" id="PF07717">
    <property type="entry name" value="OB_NTP_bind"/>
    <property type="match status" value="1"/>
</dbReference>
<keyword evidence="8" id="KW-1185">Reference proteome</keyword>
<dbReference type="InterPro" id="IPR007502">
    <property type="entry name" value="Helicase-assoc_dom"/>
</dbReference>
<dbReference type="Gene3D" id="1.20.120.1080">
    <property type="match status" value="1"/>
</dbReference>
<dbReference type="SUPFAM" id="SSF52540">
    <property type="entry name" value="P-loop containing nucleoside triphosphate hydrolases"/>
    <property type="match status" value="1"/>
</dbReference>
<dbReference type="NCBIfam" id="NF008348">
    <property type="entry name" value="PRK11131.1"/>
    <property type="match status" value="1"/>
</dbReference>
<evidence type="ECO:0000256" key="2">
    <source>
        <dbReference type="ARBA" id="ARBA00022801"/>
    </source>
</evidence>
<dbReference type="PANTHER" id="PTHR18934">
    <property type="entry name" value="ATP-DEPENDENT RNA HELICASE"/>
    <property type="match status" value="1"/>
</dbReference>
<evidence type="ECO:0000259" key="5">
    <source>
        <dbReference type="PROSITE" id="PS51192"/>
    </source>
</evidence>
<dbReference type="Pfam" id="PF11898">
    <property type="entry name" value="DUF3418"/>
    <property type="match status" value="1"/>
</dbReference>
<dbReference type="NCBIfam" id="TIGR01967">
    <property type="entry name" value="DEAH_box_HrpA"/>
    <property type="match status" value="1"/>
</dbReference>
<name>A0ABV5Z8Q5_9GAMM</name>
<dbReference type="Pfam" id="PF21010">
    <property type="entry name" value="HA2_C"/>
    <property type="match status" value="1"/>
</dbReference>
<dbReference type="Gene3D" id="3.40.50.300">
    <property type="entry name" value="P-loop containing nucleotide triphosphate hydrolases"/>
    <property type="match status" value="2"/>
</dbReference>
<reference evidence="7 8" key="1">
    <citation type="submission" date="2024-09" db="EMBL/GenBank/DDBJ databases">
        <authorList>
            <person name="Sun Q."/>
            <person name="Mori K."/>
        </authorList>
    </citation>
    <scope>NUCLEOTIDE SEQUENCE [LARGE SCALE GENOMIC DNA]</scope>
    <source>
        <strain evidence="7 8">ATCC 51285</strain>
    </source>
</reference>
<evidence type="ECO:0000259" key="6">
    <source>
        <dbReference type="PROSITE" id="PS51194"/>
    </source>
</evidence>
<dbReference type="SMART" id="SM00490">
    <property type="entry name" value="HELICc"/>
    <property type="match status" value="1"/>
</dbReference>
<dbReference type="Pfam" id="PF00270">
    <property type="entry name" value="DEAD"/>
    <property type="match status" value="1"/>
</dbReference>
<dbReference type="GO" id="GO:0003724">
    <property type="term" value="F:RNA helicase activity"/>
    <property type="evidence" value="ECO:0007669"/>
    <property type="project" value="UniProtKB-EC"/>
</dbReference>
<dbReference type="CDD" id="cd18791">
    <property type="entry name" value="SF2_C_RHA"/>
    <property type="match status" value="1"/>
</dbReference>
<dbReference type="Proteomes" id="UP001589628">
    <property type="component" value="Unassembled WGS sequence"/>
</dbReference>
<evidence type="ECO:0000256" key="4">
    <source>
        <dbReference type="ARBA" id="ARBA00022840"/>
    </source>
</evidence>
<evidence type="ECO:0000256" key="3">
    <source>
        <dbReference type="ARBA" id="ARBA00022806"/>
    </source>
</evidence>
<comment type="caution">
    <text evidence="7">The sequence shown here is derived from an EMBL/GenBank/DDBJ whole genome shotgun (WGS) entry which is preliminary data.</text>
</comment>
<evidence type="ECO:0000313" key="7">
    <source>
        <dbReference type="EMBL" id="MFB9885665.1"/>
    </source>
</evidence>
<dbReference type="InterPro" id="IPR048333">
    <property type="entry name" value="HA2_WH"/>
</dbReference>
<dbReference type="SMART" id="SM00382">
    <property type="entry name" value="AAA"/>
    <property type="match status" value="1"/>
</dbReference>
<dbReference type="PROSITE" id="PS51194">
    <property type="entry name" value="HELICASE_CTER"/>
    <property type="match status" value="1"/>
</dbReference>
<dbReference type="InterPro" id="IPR001650">
    <property type="entry name" value="Helicase_C-like"/>
</dbReference>
<evidence type="ECO:0000313" key="8">
    <source>
        <dbReference type="Proteomes" id="UP001589628"/>
    </source>
</evidence>
<organism evidence="7 8">
    <name type="scientific">Balneatrix alpica</name>
    <dbReference type="NCBI Taxonomy" id="75684"/>
    <lineage>
        <taxon>Bacteria</taxon>
        <taxon>Pseudomonadati</taxon>
        <taxon>Pseudomonadota</taxon>
        <taxon>Gammaproteobacteria</taxon>
        <taxon>Oceanospirillales</taxon>
        <taxon>Balneatrichaceae</taxon>
        <taxon>Balneatrix</taxon>
    </lineage>
</organism>
<dbReference type="RefSeq" id="WP_027313745.1">
    <property type="nucleotide sequence ID" value="NZ_JBHLZN010000001.1"/>
</dbReference>
<keyword evidence="1" id="KW-0547">Nucleotide-binding</keyword>
<dbReference type="InterPro" id="IPR027417">
    <property type="entry name" value="P-loop_NTPase"/>
</dbReference>
<dbReference type="InterPro" id="IPR010222">
    <property type="entry name" value="RNA_helicase_HrpA"/>
</dbReference>
<sequence length="1308" mass="149508">MSTAPFAELSAQLDHCTLQDSQELQRILAGMRKAVAQGRPYDRLQGRFVQLLERSQQLVNSRAQAAFRLHYDEQLPLCQKHDELLALLAQHQVVVVAGETGSGKTTQLPKLCLELGRGLRGRIGHTQPRRLAARAVASRLAEELGTELGQVVGYQVRFVDESSAATRVKLMTDGILLAETQHDPLLLQYDTLIIDEAHERSLNIDFLLGYIRNILPKRPDLKVIVTSATIDLQRFSQHFNNCPIFQVEGRTYPVEVRYRPLLDAADEEAADRDLTQYEGILAAVEELAQDERQQHQGPGDVLVFLSGEREIREAADTLRKANLRDTEVLPLYARLSAREQQKIFHPRGQGRRIVLATNVAETSLTVPGIRYVIDTGVARISRYSYRSKVQRLPIEPISQASANQRKGRCGRLGPGVCIRLYSEEDFSNRPEFTDAEILRTNLASVILQMLALKLGDIEDFPFLEKPDSRFVNDGFRLLQELGAVDKHRRLTPQGRQLARLPIDPQLGRMLLEGARLNALREVLIIVSALSVQDPRERPVERQQAADEKHRQWAHEESDFLSLVQLWDGYEEQRQALSQNQLRQYCQKQFLNFMRMREWRDVHRQLHLMLKEMKLAENREPASYQNVHQALIAGLLGNLGMKTDEGDYLGARNRRFMLFPGSGLFKKKPKWVVAAEMVETTKLYARTLARIEPEWVEPLAQALLKDAYLEPHWERKRAEVVAYQQRSLYGLILVPKRKVSYAQVEPELCQQIFIREALVNGDYDSKAPFFQHNRALLEEVETLEAKARRRDILVDEETLYEFYLEKLHTLGGEQVANGAAFESWRRKLEQRNPQALFLTKEYLMRHGADEVTQQQYPDKLVFQGMELPLHYHFEPGHEADGVTLDLPAALLVQFPQERLQWLVPGMLKDKCVALLKGLPKQLRRNFVPIPDYVDAALAALPSQEGSLTEALSAQLRRMSGVLVEESQWREVKLEPHHLMRIRVLDGRGKVIGQGRDLLALRERFADQAQAQLATLPATGLEQQGLTVFPQVALPQELTREQGGIRIKLYPALVDEGDSVAVQLFDHPQRAKTSMRLGLLKLYRLQLQDTVKYLQKNLPKLNQSALLFVGVGRKEELFDDLINAALETVFLQTDAWPRDQQAFAESLAAQRAEVVGAANELAQLVANLLESRNRISKRLQGKVSLAWALIFADIKQQLEALIFKGFISATPLTALRRMPTYLKAIELRLERFQNHLPKEQQASQELGQRWQQYLARREALQRLGREEPLLDEYRWLLEEYRISLFAQTLGTLQPVSAKRLDKLWEQIPKA</sequence>
<dbReference type="PROSITE" id="PS51192">
    <property type="entry name" value="HELICASE_ATP_BIND_1"/>
    <property type="match status" value="1"/>
</dbReference>
<dbReference type="InterPro" id="IPR024590">
    <property type="entry name" value="HrpA_C"/>
</dbReference>
<dbReference type="Pfam" id="PF04408">
    <property type="entry name" value="WHD_HA2"/>
    <property type="match status" value="1"/>
</dbReference>
<dbReference type="Pfam" id="PF00271">
    <property type="entry name" value="Helicase_C"/>
    <property type="match status" value="1"/>
</dbReference>
<dbReference type="SMART" id="SM00847">
    <property type="entry name" value="HA2"/>
    <property type="match status" value="1"/>
</dbReference>
<protein>
    <submittedName>
        <fullName evidence="7">ATP-dependent RNA helicase HrpA</fullName>
        <ecNumber evidence="7">3.6.4.13</ecNumber>
    </submittedName>
</protein>
<dbReference type="EC" id="3.6.4.13" evidence="7"/>
<keyword evidence="3 7" id="KW-0347">Helicase</keyword>
<proteinExistence type="predicted"/>
<dbReference type="InterPro" id="IPR011545">
    <property type="entry name" value="DEAD/DEAH_box_helicase_dom"/>
</dbReference>
<keyword evidence="2 7" id="KW-0378">Hydrolase</keyword>
<dbReference type="InterPro" id="IPR011709">
    <property type="entry name" value="DEAD-box_helicase_OB_fold"/>
</dbReference>
<dbReference type="EMBL" id="JBHLZN010000001">
    <property type="protein sequence ID" value="MFB9885665.1"/>
    <property type="molecule type" value="Genomic_DNA"/>
</dbReference>